<keyword evidence="1" id="KW-0812">Transmembrane</keyword>
<feature type="transmembrane region" description="Helical" evidence="1">
    <location>
        <begin position="35"/>
        <end position="55"/>
    </location>
</feature>
<keyword evidence="1" id="KW-1133">Transmembrane helix</keyword>
<feature type="transmembrane region" description="Helical" evidence="1">
    <location>
        <begin position="129"/>
        <end position="158"/>
    </location>
</feature>
<keyword evidence="2" id="KW-0496">Mitochondrion</keyword>
<dbReference type="AlphaFoldDB" id="T1QR72"/>
<accession>T1QR72</accession>
<dbReference type="EMBL" id="KF363952">
    <property type="protein sequence ID" value="AGW53611.1"/>
    <property type="molecule type" value="Genomic_DNA"/>
</dbReference>
<evidence type="ECO:0000256" key="1">
    <source>
        <dbReference type="SAM" id="Phobius"/>
    </source>
</evidence>
<geneLocation type="mitochondrion" evidence="2"/>
<evidence type="ECO:0000313" key="2">
    <source>
        <dbReference type="EMBL" id="AGC84101.1"/>
    </source>
</evidence>
<feature type="transmembrane region" description="Helical" evidence="1">
    <location>
        <begin position="100"/>
        <end position="117"/>
    </location>
</feature>
<proteinExistence type="predicted"/>
<reference evidence="2" key="1">
    <citation type="submission" date="2012-11" db="EMBL/GenBank/DDBJ databases">
        <authorList>
            <person name="Gloeckner G."/>
            <person name="Abele D."/>
        </authorList>
    </citation>
    <scope>NUCLEOTIDE SEQUENCE</scope>
</reference>
<gene>
    <name evidence="2" type="primary">nad6</name>
</gene>
<dbReference type="EMBL" id="KF363951">
    <property type="protein sequence ID" value="AGW53599.1"/>
    <property type="molecule type" value="Genomic_DNA"/>
</dbReference>
<feature type="transmembrane region" description="Helical" evidence="1">
    <location>
        <begin position="12"/>
        <end position="29"/>
    </location>
</feature>
<feature type="transmembrane region" description="Helical" evidence="1">
    <location>
        <begin position="62"/>
        <end position="80"/>
    </location>
</feature>
<organism evidence="2">
    <name type="scientific">Arctica islandica</name>
    <name type="common">Ocean quahog</name>
    <name type="synonym">Venus islandica</name>
    <dbReference type="NCBI Taxonomy" id="59239"/>
    <lineage>
        <taxon>Eukaryota</taxon>
        <taxon>Metazoa</taxon>
        <taxon>Spiralia</taxon>
        <taxon>Lophotrochozoa</taxon>
        <taxon>Mollusca</taxon>
        <taxon>Bivalvia</taxon>
        <taxon>Autobranchia</taxon>
        <taxon>Heteroconchia</taxon>
        <taxon>Euheterodonta</taxon>
        <taxon>Imparidentia</taxon>
        <taxon>Neoheterodontei</taxon>
        <taxon>Venerida</taxon>
        <taxon>Arcticoidea</taxon>
        <taxon>Arcticidae</taxon>
        <taxon>Arctica</taxon>
    </lineage>
</organism>
<sequence length="167" mass="18245">MSFLFKNKKCFMTDMFVLLLILSVCQYSLFVAHPLILGGGVLTIGVLLAPLVALYSGPLYSFSFFMVLVGGVLIVFSYSISLIPFSSVEKDKISKGIRKGIWGVISGLFISIFLLMKETNCGVLSQMEMFYFNIGWGGGVVLLSAILFILMVIVVTIAGKYEGALVK</sequence>
<keyword evidence="1" id="KW-0472">Membrane</keyword>
<name>T1QR72_ARCIS</name>
<dbReference type="EMBL" id="KC197241">
    <property type="protein sequence ID" value="AGC84101.1"/>
    <property type="molecule type" value="Genomic_DNA"/>
</dbReference>
<reference evidence="2" key="2">
    <citation type="journal article" date="2013" name="PLoS ONE">
        <title>The mitochondrial genome of Arctica islandica; Phylogeny and variation.</title>
        <authorList>
            <person name="Glockner G."/>
            <person name="Heinze I."/>
            <person name="Platzer M."/>
            <person name="Held C."/>
            <person name="Abele D."/>
        </authorList>
    </citation>
    <scope>NUCLEOTIDE SEQUENCE</scope>
</reference>
<protein>
    <submittedName>
        <fullName evidence="2">NADH dehydrogenase subunit 6</fullName>
    </submittedName>
</protein>